<comment type="function">
    <text evidence="10">Involved in SarA attenuation. Affects resistance to oxacillin and teicoplanin, as well as the synthesis of virulence factors.</text>
</comment>
<dbReference type="Proteomes" id="UP001595733">
    <property type="component" value="Unassembled WGS sequence"/>
</dbReference>
<evidence type="ECO:0000256" key="6">
    <source>
        <dbReference type="ARBA" id="ARBA00022989"/>
    </source>
</evidence>
<evidence type="ECO:0000256" key="1">
    <source>
        <dbReference type="ARBA" id="ARBA00004401"/>
    </source>
</evidence>
<evidence type="ECO:0000256" key="8">
    <source>
        <dbReference type="ARBA" id="ARBA00023136"/>
    </source>
</evidence>
<feature type="transmembrane region" description="Helical" evidence="12">
    <location>
        <begin position="54"/>
        <end position="76"/>
    </location>
</feature>
<evidence type="ECO:0000256" key="10">
    <source>
        <dbReference type="ARBA" id="ARBA00037178"/>
    </source>
</evidence>
<keyword evidence="8 12" id="KW-0472">Membrane</keyword>
<evidence type="ECO:0000256" key="12">
    <source>
        <dbReference type="SAM" id="Phobius"/>
    </source>
</evidence>
<evidence type="ECO:0000256" key="2">
    <source>
        <dbReference type="ARBA" id="ARBA00006068"/>
    </source>
</evidence>
<evidence type="ECO:0000256" key="5">
    <source>
        <dbReference type="ARBA" id="ARBA00022968"/>
    </source>
</evidence>
<dbReference type="Gene3D" id="3.30.420.590">
    <property type="match status" value="1"/>
</dbReference>
<accession>A0ABV8USW1</accession>
<organism evidence="14 15">
    <name type="scientific">Chryseomicrobium palamuruense</name>
    <dbReference type="NCBI Taxonomy" id="682973"/>
    <lineage>
        <taxon>Bacteria</taxon>
        <taxon>Bacillati</taxon>
        <taxon>Bacillota</taxon>
        <taxon>Bacilli</taxon>
        <taxon>Bacillales</taxon>
        <taxon>Caryophanaceae</taxon>
        <taxon>Chryseomicrobium</taxon>
    </lineage>
</organism>
<evidence type="ECO:0000256" key="3">
    <source>
        <dbReference type="ARBA" id="ARBA00022475"/>
    </source>
</evidence>
<feature type="domain" description="Cell envelope-related transcriptional attenuator" evidence="13">
    <location>
        <begin position="119"/>
        <end position="263"/>
    </location>
</feature>
<evidence type="ECO:0000259" key="13">
    <source>
        <dbReference type="Pfam" id="PF03816"/>
    </source>
</evidence>
<dbReference type="PANTHER" id="PTHR33392">
    <property type="entry name" value="POLYISOPRENYL-TEICHOIC ACID--PEPTIDOGLYCAN TEICHOIC ACID TRANSFERASE TAGU"/>
    <property type="match status" value="1"/>
</dbReference>
<proteinExistence type="inferred from homology"/>
<evidence type="ECO:0000313" key="14">
    <source>
        <dbReference type="EMBL" id="MFC4353862.1"/>
    </source>
</evidence>
<comment type="similarity">
    <text evidence="2">Belongs to the LytR/CpsA/Psr (LCP) family.</text>
</comment>
<reference evidence="15" key="1">
    <citation type="journal article" date="2019" name="Int. J. Syst. Evol. Microbiol.">
        <title>The Global Catalogue of Microorganisms (GCM) 10K type strain sequencing project: providing services to taxonomists for standard genome sequencing and annotation.</title>
        <authorList>
            <consortium name="The Broad Institute Genomics Platform"/>
            <consortium name="The Broad Institute Genome Sequencing Center for Infectious Disease"/>
            <person name="Wu L."/>
            <person name="Ma J."/>
        </authorList>
    </citation>
    <scope>NUCLEOTIDE SEQUENCE [LARGE SCALE GENOMIC DNA]</scope>
    <source>
        <strain evidence="15">CCUG 50353</strain>
    </source>
</reference>
<evidence type="ECO:0000256" key="9">
    <source>
        <dbReference type="ARBA" id="ARBA00023163"/>
    </source>
</evidence>
<dbReference type="Pfam" id="PF03816">
    <property type="entry name" value="LytR_cpsA_psr"/>
    <property type="match status" value="1"/>
</dbReference>
<protein>
    <recommendedName>
        <fullName evidence="11">Regulatory protein MsrR</fullName>
    </recommendedName>
</protein>
<keyword evidence="5" id="KW-0735">Signal-anchor</keyword>
<keyword evidence="3" id="KW-1003">Cell membrane</keyword>
<comment type="caution">
    <text evidence="14">The sequence shown here is derived from an EMBL/GenBank/DDBJ whole genome shotgun (WGS) entry which is preliminary data.</text>
</comment>
<name>A0ABV8USW1_9BACL</name>
<evidence type="ECO:0000256" key="7">
    <source>
        <dbReference type="ARBA" id="ARBA00023015"/>
    </source>
</evidence>
<keyword evidence="4 12" id="KW-0812">Transmembrane</keyword>
<evidence type="ECO:0000256" key="4">
    <source>
        <dbReference type="ARBA" id="ARBA00022692"/>
    </source>
</evidence>
<dbReference type="PANTHER" id="PTHR33392:SF8">
    <property type="entry name" value="REGULATORY PROTEIN MSRR"/>
    <property type="match status" value="1"/>
</dbReference>
<keyword evidence="6 12" id="KW-1133">Transmembrane helix</keyword>
<dbReference type="Gene3D" id="3.40.630.190">
    <property type="entry name" value="LCP protein"/>
    <property type="match status" value="1"/>
</dbReference>
<evidence type="ECO:0000256" key="11">
    <source>
        <dbReference type="ARBA" id="ARBA00040752"/>
    </source>
</evidence>
<dbReference type="InterPro" id="IPR004474">
    <property type="entry name" value="LytR_CpsA_psr"/>
</dbReference>
<gene>
    <name evidence="14" type="ORF">ACFO0S_02125</name>
</gene>
<dbReference type="EMBL" id="JBHSEF010000009">
    <property type="protein sequence ID" value="MFC4353862.1"/>
    <property type="molecule type" value="Genomic_DNA"/>
</dbReference>
<keyword evidence="15" id="KW-1185">Reference proteome</keyword>
<sequence length="336" mass="38300">MKDDKTKYIFTDAATEELTFMKKDREEVFRKIRQLENKKVQTKAISLLSISKKFAPLTISLLMVGLSLFLFLPAILQSMNTETNGTASVAEMSQQKEEEEYFTALFSIKDEENRIPLNLLFTYNQKKKKMNILSIMRDTYTEIPNHSDTDSYKKLSHAYLNGIEGAESVKVAVSNLFDLPIDYYAVMDLETFSAAVDSVDGIDYDLKEDVTVRAISQVAFDLKKGNQNLNGEEVIALLMDATEGKSLREEDQLNLIHAVIDQTINVLTDTQLKQVTAKMEGNIPIDQLDRSEMEQVSIHTLSLSDGMKNTMIDETFYIEFDKEFLHEVSKELTTFE</sequence>
<dbReference type="NCBIfam" id="TIGR00350">
    <property type="entry name" value="lytR_cpsA_psr"/>
    <property type="match status" value="1"/>
</dbReference>
<keyword evidence="7" id="KW-0805">Transcription regulation</keyword>
<comment type="subcellular location">
    <subcellularLocation>
        <location evidence="1">Cell membrane</location>
        <topology evidence="1">Single-pass type II membrane protein</topology>
    </subcellularLocation>
</comment>
<dbReference type="InterPro" id="IPR050922">
    <property type="entry name" value="LytR/CpsA/Psr_CW_biosynth"/>
</dbReference>
<evidence type="ECO:0000313" key="15">
    <source>
        <dbReference type="Proteomes" id="UP001595733"/>
    </source>
</evidence>
<keyword evidence="9" id="KW-0804">Transcription</keyword>
<dbReference type="RefSeq" id="WP_378139676.1">
    <property type="nucleotide sequence ID" value="NZ_JBHSEF010000009.1"/>
</dbReference>